<dbReference type="InterPro" id="IPR009915">
    <property type="entry name" value="NnrU_dom"/>
</dbReference>
<dbReference type="Pfam" id="PF07298">
    <property type="entry name" value="NnrU"/>
    <property type="match status" value="1"/>
</dbReference>
<evidence type="ECO:0000256" key="3">
    <source>
        <dbReference type="ARBA" id="ARBA00022989"/>
    </source>
</evidence>
<accession>A0A0D6JAJ2</accession>
<organism evidence="7 8">
    <name type="scientific">Candidatus Filomicrobium marinum</name>
    <dbReference type="NCBI Taxonomy" id="1608628"/>
    <lineage>
        <taxon>Bacteria</taxon>
        <taxon>Pseudomonadati</taxon>
        <taxon>Pseudomonadota</taxon>
        <taxon>Alphaproteobacteria</taxon>
        <taxon>Hyphomicrobiales</taxon>
        <taxon>Hyphomicrobiaceae</taxon>
        <taxon>Filomicrobium</taxon>
    </lineage>
</organism>
<protein>
    <submittedName>
        <fullName evidence="7">NnrUfamily protein</fullName>
    </submittedName>
</protein>
<keyword evidence="3 5" id="KW-1133">Transmembrane helix</keyword>
<dbReference type="GO" id="GO:0016020">
    <property type="term" value="C:membrane"/>
    <property type="evidence" value="ECO:0007669"/>
    <property type="project" value="UniProtKB-SubCell"/>
</dbReference>
<evidence type="ECO:0000256" key="5">
    <source>
        <dbReference type="SAM" id="Phobius"/>
    </source>
</evidence>
<dbReference type="AlphaFoldDB" id="A0A0D6JAJ2"/>
<evidence type="ECO:0000313" key="7">
    <source>
        <dbReference type="EMBL" id="CPR14709.1"/>
    </source>
</evidence>
<feature type="transmembrane region" description="Helical" evidence="5">
    <location>
        <begin position="161"/>
        <end position="181"/>
    </location>
</feature>
<name>A0A0D6JAJ2_9HYPH</name>
<keyword evidence="2 5" id="KW-0812">Transmembrane</keyword>
<dbReference type="KEGG" id="fil:BN1229_v1_0033"/>
<evidence type="ECO:0000259" key="6">
    <source>
        <dbReference type="Pfam" id="PF07298"/>
    </source>
</evidence>
<evidence type="ECO:0000256" key="2">
    <source>
        <dbReference type="ARBA" id="ARBA00022692"/>
    </source>
</evidence>
<feature type="transmembrane region" description="Helical" evidence="5">
    <location>
        <begin position="35"/>
        <end position="56"/>
    </location>
</feature>
<dbReference type="EMBL" id="LN829119">
    <property type="protein sequence ID" value="CPR14709.1"/>
    <property type="molecule type" value="Genomic_DNA"/>
</dbReference>
<dbReference type="OrthoDB" id="5293641at2"/>
<feature type="transmembrane region" description="Helical" evidence="5">
    <location>
        <begin position="77"/>
        <end position="96"/>
    </location>
</feature>
<dbReference type="Proteomes" id="UP000033187">
    <property type="component" value="Chromosome 1"/>
</dbReference>
<dbReference type="RefSeq" id="WP_046475199.1">
    <property type="nucleotide sequence ID" value="NZ_LN829118.1"/>
</dbReference>
<gene>
    <name evidence="7" type="ORF">YBN1229_v1_0034</name>
</gene>
<keyword evidence="4 5" id="KW-0472">Membrane</keyword>
<sequence length="198" mass="21222">MMLLIAGLALFFAIHLVPTNRPLRDGLAVRFGEMGYKGVFSIVALIGFVMIVLGFAKMQAMLGSKNPILWYPPTWTRHVAFTLMLPAMILLVAAYIPSRIRAAVKHPMLVAIKIWALAHLLANGDVASIVLFGSFLAYAVYDRISLKHRGNMGAGGANAPVINDVLVVVLGLGLYAAMLFWGHAWLIGVPLVGGAGGT</sequence>
<evidence type="ECO:0000313" key="8">
    <source>
        <dbReference type="Proteomes" id="UP000033187"/>
    </source>
</evidence>
<feature type="transmembrane region" description="Helical" evidence="5">
    <location>
        <begin position="116"/>
        <end position="141"/>
    </location>
</feature>
<keyword evidence="8" id="KW-1185">Reference proteome</keyword>
<evidence type="ECO:0000256" key="4">
    <source>
        <dbReference type="ARBA" id="ARBA00023136"/>
    </source>
</evidence>
<dbReference type="KEGG" id="fiy:BN1229_v1_0034"/>
<reference evidence="8" key="1">
    <citation type="submission" date="2015-02" db="EMBL/GenBank/DDBJ databases">
        <authorList>
            <person name="Chooi Y.-H."/>
        </authorList>
    </citation>
    <scope>NUCLEOTIDE SEQUENCE [LARGE SCALE GENOMIC DNA]</scope>
    <source>
        <strain evidence="8">strain Y</strain>
    </source>
</reference>
<feature type="domain" description="NnrU" evidence="6">
    <location>
        <begin position="3"/>
        <end position="190"/>
    </location>
</feature>
<comment type="subcellular location">
    <subcellularLocation>
        <location evidence="1">Membrane</location>
        <topology evidence="1">Multi-pass membrane protein</topology>
    </subcellularLocation>
</comment>
<proteinExistence type="predicted"/>
<evidence type="ECO:0000256" key="1">
    <source>
        <dbReference type="ARBA" id="ARBA00004141"/>
    </source>
</evidence>